<gene>
    <name evidence="3" type="ORF">METZ01_LOCUS500436</name>
</gene>
<evidence type="ECO:0000256" key="1">
    <source>
        <dbReference type="SAM" id="MobiDB-lite"/>
    </source>
</evidence>
<dbReference type="AlphaFoldDB" id="A0A383DST3"/>
<feature type="domain" description="Outer membrane protein beta-barrel" evidence="2">
    <location>
        <begin position="8"/>
        <end position="117"/>
    </location>
</feature>
<dbReference type="InterPro" id="IPR041700">
    <property type="entry name" value="OMP_b-brl_3"/>
</dbReference>
<protein>
    <recommendedName>
        <fullName evidence="2">Outer membrane protein beta-barrel domain-containing protein</fullName>
    </recommendedName>
</protein>
<dbReference type="Pfam" id="PF14905">
    <property type="entry name" value="OMP_b-brl_3"/>
    <property type="match status" value="1"/>
</dbReference>
<evidence type="ECO:0000259" key="2">
    <source>
        <dbReference type="Pfam" id="PF14905"/>
    </source>
</evidence>
<sequence length="147" mass="16523">SETNGGQYEEDMTGTSYGMHNRGQLTLNIPTVARLELSVSGMTMKLAHGTIGPSYGADLGIEKSFMDNRLSVTLKVNDLLDNRKFIIDTTQDYELYTQEMYAERKRGRRTTSINLRYNFGKQQKKKWDRKNFGGRGGGGGGGMDMDY</sequence>
<organism evidence="3">
    <name type="scientific">marine metagenome</name>
    <dbReference type="NCBI Taxonomy" id="408172"/>
    <lineage>
        <taxon>unclassified sequences</taxon>
        <taxon>metagenomes</taxon>
        <taxon>ecological metagenomes</taxon>
    </lineage>
</organism>
<evidence type="ECO:0000313" key="3">
    <source>
        <dbReference type="EMBL" id="SVE47582.1"/>
    </source>
</evidence>
<feature type="region of interest" description="Disordered" evidence="1">
    <location>
        <begin position="127"/>
        <end position="147"/>
    </location>
</feature>
<accession>A0A383DST3</accession>
<reference evidence="3" key="1">
    <citation type="submission" date="2018-05" db="EMBL/GenBank/DDBJ databases">
        <authorList>
            <person name="Lanie J.A."/>
            <person name="Ng W.-L."/>
            <person name="Kazmierczak K.M."/>
            <person name="Andrzejewski T.M."/>
            <person name="Davidsen T.M."/>
            <person name="Wayne K.J."/>
            <person name="Tettelin H."/>
            <person name="Glass J.I."/>
            <person name="Rusch D."/>
            <person name="Podicherti R."/>
            <person name="Tsui H.-C.T."/>
            <person name="Winkler M.E."/>
        </authorList>
    </citation>
    <scope>NUCLEOTIDE SEQUENCE</scope>
</reference>
<proteinExistence type="predicted"/>
<dbReference type="EMBL" id="UINC01219901">
    <property type="protein sequence ID" value="SVE47582.1"/>
    <property type="molecule type" value="Genomic_DNA"/>
</dbReference>
<feature type="non-terminal residue" evidence="3">
    <location>
        <position position="1"/>
    </location>
</feature>
<name>A0A383DST3_9ZZZZ</name>
<feature type="compositionally biased region" description="Gly residues" evidence="1">
    <location>
        <begin position="133"/>
        <end position="147"/>
    </location>
</feature>